<name>A0AAV7HYS6_COTGL</name>
<protein>
    <submittedName>
        <fullName evidence="1">Uncharacterized protein</fullName>
    </submittedName>
</protein>
<dbReference type="AlphaFoldDB" id="A0AAV7HYS6"/>
<sequence length="138" mass="15503">MKGALQFLVKNVTTEPEKFKFDILVTGSVLHVPSDKIQFENLKSFLLVQNVLSEQIKAGIANCEREQWPREWNSTTESLHPAVSIYRNYPRAKASLAYSKATLIAQPLCKRIPSCNIVFQALTSFINPKVAACVDHLV</sequence>
<dbReference type="Proteomes" id="UP000826195">
    <property type="component" value="Unassembled WGS sequence"/>
</dbReference>
<reference evidence="1 2" key="1">
    <citation type="journal article" date="2021" name="J. Hered.">
        <title>A chromosome-level genome assembly of the parasitoid wasp, Cotesia glomerata (Hymenoptera: Braconidae).</title>
        <authorList>
            <person name="Pinto B.J."/>
            <person name="Weis J.J."/>
            <person name="Gamble T."/>
            <person name="Ode P.J."/>
            <person name="Paul R."/>
            <person name="Zaspel J.M."/>
        </authorList>
    </citation>
    <scope>NUCLEOTIDE SEQUENCE [LARGE SCALE GENOMIC DNA]</scope>
    <source>
        <strain evidence="1">CgM1</strain>
    </source>
</reference>
<dbReference type="EMBL" id="JAHXZJ010002982">
    <property type="protein sequence ID" value="KAH0535727.1"/>
    <property type="molecule type" value="Genomic_DNA"/>
</dbReference>
<gene>
    <name evidence="1" type="ORF">KQX54_018560</name>
</gene>
<organism evidence="1 2">
    <name type="scientific">Cotesia glomerata</name>
    <name type="common">Lepidopteran parasitic wasp</name>
    <name type="synonym">Apanteles glomeratus</name>
    <dbReference type="NCBI Taxonomy" id="32391"/>
    <lineage>
        <taxon>Eukaryota</taxon>
        <taxon>Metazoa</taxon>
        <taxon>Ecdysozoa</taxon>
        <taxon>Arthropoda</taxon>
        <taxon>Hexapoda</taxon>
        <taxon>Insecta</taxon>
        <taxon>Pterygota</taxon>
        <taxon>Neoptera</taxon>
        <taxon>Endopterygota</taxon>
        <taxon>Hymenoptera</taxon>
        <taxon>Apocrita</taxon>
        <taxon>Ichneumonoidea</taxon>
        <taxon>Braconidae</taxon>
        <taxon>Microgastrinae</taxon>
        <taxon>Cotesia</taxon>
    </lineage>
</organism>
<evidence type="ECO:0000313" key="1">
    <source>
        <dbReference type="EMBL" id="KAH0535727.1"/>
    </source>
</evidence>
<keyword evidence="2" id="KW-1185">Reference proteome</keyword>
<accession>A0AAV7HYS6</accession>
<evidence type="ECO:0000313" key="2">
    <source>
        <dbReference type="Proteomes" id="UP000826195"/>
    </source>
</evidence>
<proteinExistence type="predicted"/>
<comment type="caution">
    <text evidence="1">The sequence shown here is derived from an EMBL/GenBank/DDBJ whole genome shotgun (WGS) entry which is preliminary data.</text>
</comment>